<organism evidence="4 5">
    <name type="scientific">Paenibacillus donghaensis</name>
    <dbReference type="NCBI Taxonomy" id="414771"/>
    <lineage>
        <taxon>Bacteria</taxon>
        <taxon>Bacillati</taxon>
        <taxon>Bacillota</taxon>
        <taxon>Bacilli</taxon>
        <taxon>Bacillales</taxon>
        <taxon>Paenibacillaceae</taxon>
        <taxon>Paenibacillus</taxon>
    </lineage>
</organism>
<keyword evidence="5" id="KW-1185">Reference proteome</keyword>
<dbReference type="AlphaFoldDB" id="A0A2Z2KBG6"/>
<sequence length="194" mass="21982">MSEEEVAEFQRLEGLRLSNEESNRITRSSIEAALVLLMKDQAFEDISITGIVKRAGVSRTAYYRNYKSKEDILQSTLKEIVDKIVTAMNLHHPIRNSYDYWLALFQTLEQHMDCLRIILKVNMADTILNEMQNAQLNTTTEASLLTNYATYFWSGAIYSVAANWIRGGAKQTAAEMATVCYKIIEAVDGDYCGS</sequence>
<dbReference type="InterPro" id="IPR050624">
    <property type="entry name" value="HTH-type_Tx_Regulator"/>
</dbReference>
<reference evidence="4 5" key="1">
    <citation type="submission" date="2017-06" db="EMBL/GenBank/DDBJ databases">
        <title>Complete genome sequence of Paenibacillus donghaensis KCTC 13049T isolated from East Sea sediment, South Korea.</title>
        <authorList>
            <person name="Jung B.K."/>
            <person name="Hong S.-J."/>
            <person name="Shin J.-H."/>
        </authorList>
    </citation>
    <scope>NUCLEOTIDE SEQUENCE [LARGE SCALE GENOMIC DNA]</scope>
    <source>
        <strain evidence="4 5">KCTC 13049</strain>
    </source>
</reference>
<dbReference type="PROSITE" id="PS50977">
    <property type="entry name" value="HTH_TETR_2"/>
    <property type="match status" value="1"/>
</dbReference>
<dbReference type="Pfam" id="PF00440">
    <property type="entry name" value="TetR_N"/>
    <property type="match status" value="1"/>
</dbReference>
<dbReference type="OrthoDB" id="9810250at2"/>
<dbReference type="KEGG" id="pdh:B9T62_26760"/>
<dbReference type="SUPFAM" id="SSF46689">
    <property type="entry name" value="Homeodomain-like"/>
    <property type="match status" value="1"/>
</dbReference>
<gene>
    <name evidence="4" type="ORF">B9T62_26760</name>
</gene>
<dbReference type="RefSeq" id="WP_087918049.1">
    <property type="nucleotide sequence ID" value="NZ_CP021780.1"/>
</dbReference>
<evidence type="ECO:0000313" key="4">
    <source>
        <dbReference type="EMBL" id="ASA24066.1"/>
    </source>
</evidence>
<dbReference type="PANTHER" id="PTHR43479">
    <property type="entry name" value="ACREF/ENVCD OPERON REPRESSOR-RELATED"/>
    <property type="match status" value="1"/>
</dbReference>
<dbReference type="InterPro" id="IPR001647">
    <property type="entry name" value="HTH_TetR"/>
</dbReference>
<keyword evidence="1 2" id="KW-0238">DNA-binding</keyword>
<dbReference type="Gene3D" id="1.10.357.10">
    <property type="entry name" value="Tetracycline Repressor, domain 2"/>
    <property type="match status" value="1"/>
</dbReference>
<name>A0A2Z2KBG6_9BACL</name>
<accession>A0A2Z2KBG6</accession>
<dbReference type="Proteomes" id="UP000249890">
    <property type="component" value="Chromosome"/>
</dbReference>
<evidence type="ECO:0000259" key="3">
    <source>
        <dbReference type="PROSITE" id="PS50977"/>
    </source>
</evidence>
<feature type="DNA-binding region" description="H-T-H motif" evidence="2">
    <location>
        <begin position="47"/>
        <end position="66"/>
    </location>
</feature>
<feature type="domain" description="HTH tetR-type" evidence="3">
    <location>
        <begin position="24"/>
        <end position="84"/>
    </location>
</feature>
<evidence type="ECO:0000256" key="1">
    <source>
        <dbReference type="ARBA" id="ARBA00023125"/>
    </source>
</evidence>
<proteinExistence type="predicted"/>
<dbReference type="InterPro" id="IPR009057">
    <property type="entry name" value="Homeodomain-like_sf"/>
</dbReference>
<dbReference type="PANTHER" id="PTHR43479:SF11">
    <property type="entry name" value="ACREF_ENVCD OPERON REPRESSOR-RELATED"/>
    <property type="match status" value="1"/>
</dbReference>
<evidence type="ECO:0000313" key="5">
    <source>
        <dbReference type="Proteomes" id="UP000249890"/>
    </source>
</evidence>
<protein>
    <submittedName>
        <fullName evidence="4">TetR family transcriptional regulator</fullName>
    </submittedName>
</protein>
<dbReference type="EMBL" id="CP021780">
    <property type="protein sequence ID" value="ASA24066.1"/>
    <property type="molecule type" value="Genomic_DNA"/>
</dbReference>
<evidence type="ECO:0000256" key="2">
    <source>
        <dbReference type="PROSITE-ProRule" id="PRU00335"/>
    </source>
</evidence>
<dbReference type="GO" id="GO:0003677">
    <property type="term" value="F:DNA binding"/>
    <property type="evidence" value="ECO:0007669"/>
    <property type="project" value="UniProtKB-UniRule"/>
</dbReference>